<gene>
    <name evidence="2" type="ORF">CPHO_00770</name>
</gene>
<dbReference type="InterPro" id="IPR001466">
    <property type="entry name" value="Beta-lactam-related"/>
</dbReference>
<dbReference type="PANTHER" id="PTHR46825">
    <property type="entry name" value="D-ALANYL-D-ALANINE-CARBOXYPEPTIDASE/ENDOPEPTIDASE AMPH"/>
    <property type="match status" value="1"/>
</dbReference>
<dbReference type="Proteomes" id="UP000185491">
    <property type="component" value="Chromosome"/>
</dbReference>
<feature type="domain" description="Beta-lactamase-related" evidence="1">
    <location>
        <begin position="58"/>
        <end position="311"/>
    </location>
</feature>
<dbReference type="SUPFAM" id="SSF56601">
    <property type="entry name" value="beta-lactamase/transpeptidase-like"/>
    <property type="match status" value="1"/>
</dbReference>
<evidence type="ECO:0000313" key="2">
    <source>
        <dbReference type="EMBL" id="APT91700.1"/>
    </source>
</evidence>
<dbReference type="InterPro" id="IPR012338">
    <property type="entry name" value="Beta-lactam/transpept-like"/>
</dbReference>
<evidence type="ECO:0000313" key="3">
    <source>
        <dbReference type="Proteomes" id="UP000185491"/>
    </source>
</evidence>
<accession>A0A1L7D0T6</accession>
<dbReference type="Gene3D" id="3.40.710.10">
    <property type="entry name" value="DD-peptidase/beta-lactamase superfamily"/>
    <property type="match status" value="1"/>
</dbReference>
<sequence length="331" mass="35202">MKFCYAAVAAIIVAGGLLALGPKHIQLGSPSTGDIALAGTLVRAHETGQHNLTAFTINGNQTTFAGLGSDENTEVEIGSVTKVFTAELLHQEVERGNLQVDTTVGELIEVGDTPLSSVTLGELMDHTSGLPRLANANPFAGVTSVLTAANPYENETAEDIVRAATQSNLKGRGEHSYSNLGYALLGYLLEQYTGTPYAELVQERIFSPAKMTSTYVMTPGSVPADAPRGRTVRGMPADPWEMVGSAPAGAIRSTAHDMSKFARWIMDNGDFSYGWLTNSVEDGGGYWHNGGTYGYSTMLIIDPAKRQAVFVNNDTAVGTEALARALKKELQ</sequence>
<name>A0A1L7D0T6_9CORY</name>
<dbReference type="OrthoDB" id="3171327at2"/>
<dbReference type="InterPro" id="IPR050491">
    <property type="entry name" value="AmpC-like"/>
</dbReference>
<proteinExistence type="predicted"/>
<dbReference type="AlphaFoldDB" id="A0A1L7D0T6"/>
<keyword evidence="3" id="KW-1185">Reference proteome</keyword>
<dbReference type="EMBL" id="CP009249">
    <property type="protein sequence ID" value="APT91700.1"/>
    <property type="molecule type" value="Genomic_DNA"/>
</dbReference>
<dbReference type="PANTHER" id="PTHR46825:SF9">
    <property type="entry name" value="BETA-LACTAMASE-RELATED DOMAIN-CONTAINING PROTEIN"/>
    <property type="match status" value="1"/>
</dbReference>
<protein>
    <submittedName>
        <fullName evidence="2">Beta-lactamase</fullName>
    </submittedName>
</protein>
<dbReference type="Pfam" id="PF00144">
    <property type="entry name" value="Beta-lactamase"/>
    <property type="match status" value="1"/>
</dbReference>
<dbReference type="RefSeq" id="WP_075732386.1">
    <property type="nucleotide sequence ID" value="NZ_CP009249.1"/>
</dbReference>
<dbReference type="STRING" id="161895.CPHO_00770"/>
<evidence type="ECO:0000259" key="1">
    <source>
        <dbReference type="Pfam" id="PF00144"/>
    </source>
</evidence>
<organism evidence="2 3">
    <name type="scientific">Corynebacterium phocae</name>
    <dbReference type="NCBI Taxonomy" id="161895"/>
    <lineage>
        <taxon>Bacteria</taxon>
        <taxon>Bacillati</taxon>
        <taxon>Actinomycetota</taxon>
        <taxon>Actinomycetes</taxon>
        <taxon>Mycobacteriales</taxon>
        <taxon>Corynebacteriaceae</taxon>
        <taxon>Corynebacterium</taxon>
    </lineage>
</organism>
<dbReference type="KEGG" id="cpho:CPHO_00770"/>
<reference evidence="2 3" key="1">
    <citation type="submission" date="2014-08" db="EMBL/GenBank/DDBJ databases">
        <title>Complete genome sequence of Corynebacterium phocae M408/89/1(T)(=DSM 44612(T)), isolated from the common seal (Phoca vitulina).</title>
        <authorList>
            <person name="Ruckert C."/>
            <person name="Albersmeier A."/>
            <person name="Winkler A."/>
            <person name="Kalinowski J."/>
        </authorList>
    </citation>
    <scope>NUCLEOTIDE SEQUENCE [LARGE SCALE GENOMIC DNA]</scope>
    <source>
        <strain evidence="2 3">M408/89/1</strain>
    </source>
</reference>